<dbReference type="SUPFAM" id="SSF57903">
    <property type="entry name" value="FYVE/PHD zinc finger"/>
    <property type="match status" value="1"/>
</dbReference>
<dbReference type="Gene3D" id="3.30.40.10">
    <property type="entry name" value="Zinc/RING finger domain, C3HC4 (zinc finger)"/>
    <property type="match status" value="1"/>
</dbReference>
<dbReference type="EMBL" id="JBJQOH010000004">
    <property type="protein sequence ID" value="KAL3689735.1"/>
    <property type="molecule type" value="Genomic_DNA"/>
</dbReference>
<keyword evidence="9" id="KW-1185">Reference proteome</keyword>
<feature type="domain" description="PHD-type" evidence="6">
    <location>
        <begin position="223"/>
        <end position="273"/>
    </location>
</feature>
<dbReference type="InterPro" id="IPR019786">
    <property type="entry name" value="Zinc_finger_PHD-type_CS"/>
</dbReference>
<organism evidence="8 9">
    <name type="scientific">Riccia sorocarpa</name>
    <dbReference type="NCBI Taxonomy" id="122646"/>
    <lineage>
        <taxon>Eukaryota</taxon>
        <taxon>Viridiplantae</taxon>
        <taxon>Streptophyta</taxon>
        <taxon>Embryophyta</taxon>
        <taxon>Marchantiophyta</taxon>
        <taxon>Marchantiopsida</taxon>
        <taxon>Marchantiidae</taxon>
        <taxon>Marchantiales</taxon>
        <taxon>Ricciaceae</taxon>
        <taxon>Riccia</taxon>
    </lineage>
</organism>
<dbReference type="PROSITE" id="PS51038">
    <property type="entry name" value="BAH"/>
    <property type="match status" value="1"/>
</dbReference>
<keyword evidence="1" id="KW-0479">Metal-binding</keyword>
<evidence type="ECO:0000259" key="6">
    <source>
        <dbReference type="PROSITE" id="PS50016"/>
    </source>
</evidence>
<dbReference type="InterPro" id="IPR011011">
    <property type="entry name" value="Znf_FYVE_PHD"/>
</dbReference>
<dbReference type="PROSITE" id="PS50016">
    <property type="entry name" value="ZF_PHD_2"/>
    <property type="match status" value="1"/>
</dbReference>
<accession>A0ABD3HHZ1</accession>
<dbReference type="Pfam" id="PF01426">
    <property type="entry name" value="BAH"/>
    <property type="match status" value="1"/>
</dbReference>
<dbReference type="AlphaFoldDB" id="A0ABD3HHZ1"/>
<dbReference type="GO" id="GO:0008270">
    <property type="term" value="F:zinc ion binding"/>
    <property type="evidence" value="ECO:0007669"/>
    <property type="project" value="UniProtKB-KW"/>
</dbReference>
<evidence type="ECO:0000256" key="5">
    <source>
        <dbReference type="SAM" id="MobiDB-lite"/>
    </source>
</evidence>
<evidence type="ECO:0000256" key="2">
    <source>
        <dbReference type="ARBA" id="ARBA00022771"/>
    </source>
</evidence>
<dbReference type="Gene3D" id="2.30.30.490">
    <property type="match status" value="1"/>
</dbReference>
<name>A0ABD3HHZ1_9MARC</name>
<keyword evidence="2 4" id="KW-0863">Zinc-finger</keyword>
<dbReference type="Pfam" id="PF00628">
    <property type="entry name" value="PHD"/>
    <property type="match status" value="1"/>
</dbReference>
<reference evidence="8 9" key="1">
    <citation type="submission" date="2024-09" db="EMBL/GenBank/DDBJ databases">
        <title>Chromosome-scale assembly of Riccia sorocarpa.</title>
        <authorList>
            <person name="Paukszto L."/>
        </authorList>
    </citation>
    <scope>NUCLEOTIDE SEQUENCE [LARGE SCALE GENOMIC DNA]</scope>
    <source>
        <strain evidence="8">LP-2024</strain>
        <tissue evidence="8">Aerial parts of the thallus</tissue>
    </source>
</reference>
<evidence type="ECO:0000256" key="3">
    <source>
        <dbReference type="ARBA" id="ARBA00022833"/>
    </source>
</evidence>
<dbReference type="InterPro" id="IPR013083">
    <property type="entry name" value="Znf_RING/FYVE/PHD"/>
</dbReference>
<dbReference type="InterPro" id="IPR001965">
    <property type="entry name" value="Znf_PHD"/>
</dbReference>
<evidence type="ECO:0000256" key="4">
    <source>
        <dbReference type="PROSITE-ProRule" id="PRU00146"/>
    </source>
</evidence>
<feature type="domain" description="BAH" evidence="7">
    <location>
        <begin position="99"/>
        <end position="221"/>
    </location>
</feature>
<dbReference type="InterPro" id="IPR001025">
    <property type="entry name" value="BAH_dom"/>
</dbReference>
<dbReference type="InterPro" id="IPR043151">
    <property type="entry name" value="BAH_sf"/>
</dbReference>
<evidence type="ECO:0000256" key="1">
    <source>
        <dbReference type="ARBA" id="ARBA00022723"/>
    </source>
</evidence>
<comment type="caution">
    <text evidence="8">The sequence shown here is derived from an EMBL/GenBank/DDBJ whole genome shotgun (WGS) entry which is preliminary data.</text>
</comment>
<sequence length="273" mass="30653">MLRCPTDMGNMKLGKRERSAEAGKNLYPIKTRRLSKVIETRSSANGQQADHNGDGKKDLSPAKELPADRSKGGGAGVTRPVNISPVVEMKTYTIPGTRKLVRVGDSVLIQAPRRDELPYVALIENIEKVEGGAGGGNKEKVAVKVRWFYRPEETISKRQPFHGEQEIYLSDHCDTQDAECIQDKCRVHTFKDYCKLKAVGDLDFYWRFEYMAALQQLRPDAVEVFCLCEQPENPDLFMVQCDLCINWFHPACIGLSKAKVASMKSYVCADCSK</sequence>
<feature type="compositionally biased region" description="Polar residues" evidence="5">
    <location>
        <begin position="40"/>
        <end position="50"/>
    </location>
</feature>
<protein>
    <submittedName>
        <fullName evidence="8">Uncharacterized protein</fullName>
    </submittedName>
</protein>
<dbReference type="PANTHER" id="PTHR46364">
    <property type="entry name" value="OS08G0421900 PROTEIN"/>
    <property type="match status" value="1"/>
</dbReference>
<feature type="region of interest" description="Disordered" evidence="5">
    <location>
        <begin position="1"/>
        <end position="80"/>
    </location>
</feature>
<evidence type="ECO:0000313" key="8">
    <source>
        <dbReference type="EMBL" id="KAL3689735.1"/>
    </source>
</evidence>
<dbReference type="Proteomes" id="UP001633002">
    <property type="component" value="Unassembled WGS sequence"/>
</dbReference>
<evidence type="ECO:0000313" key="9">
    <source>
        <dbReference type="Proteomes" id="UP001633002"/>
    </source>
</evidence>
<dbReference type="SMART" id="SM00249">
    <property type="entry name" value="PHD"/>
    <property type="match status" value="1"/>
</dbReference>
<dbReference type="PROSITE" id="PS01359">
    <property type="entry name" value="ZF_PHD_1"/>
    <property type="match status" value="1"/>
</dbReference>
<gene>
    <name evidence="8" type="ORF">R1sor_016044</name>
</gene>
<dbReference type="InterPro" id="IPR019787">
    <property type="entry name" value="Znf_PHD-finger"/>
</dbReference>
<keyword evidence="3" id="KW-0862">Zinc</keyword>
<proteinExistence type="predicted"/>
<evidence type="ECO:0000259" key="7">
    <source>
        <dbReference type="PROSITE" id="PS51038"/>
    </source>
</evidence>
<dbReference type="SMART" id="SM00439">
    <property type="entry name" value="BAH"/>
    <property type="match status" value="1"/>
</dbReference>
<feature type="compositionally biased region" description="Basic and acidic residues" evidence="5">
    <location>
        <begin position="51"/>
        <end position="71"/>
    </location>
</feature>